<dbReference type="InterPro" id="IPR005144">
    <property type="entry name" value="ATP-cone_dom"/>
</dbReference>
<evidence type="ECO:0000256" key="3">
    <source>
        <dbReference type="ARBA" id="ARBA00022833"/>
    </source>
</evidence>
<proteinExistence type="inferred from homology"/>
<dbReference type="PANTHER" id="PTHR30455:SF2">
    <property type="entry name" value="TRANSCRIPTIONAL REPRESSOR NRDR"/>
    <property type="match status" value="1"/>
</dbReference>
<feature type="domain" description="ATP-cone" evidence="9">
    <location>
        <begin position="48"/>
        <end position="138"/>
    </location>
</feature>
<comment type="function">
    <text evidence="8">Negatively regulates transcription of bacterial ribonucleotide reductase nrd genes and operons by binding to NrdR-boxes.</text>
</comment>
<evidence type="ECO:0000259" key="9">
    <source>
        <dbReference type="PROSITE" id="PS51161"/>
    </source>
</evidence>
<dbReference type="GO" id="GO:0045892">
    <property type="term" value="P:negative regulation of DNA-templated transcription"/>
    <property type="evidence" value="ECO:0007669"/>
    <property type="project" value="UniProtKB-UniRule"/>
</dbReference>
<comment type="caution">
    <text evidence="10">The sequence shown here is derived from an EMBL/GenBank/DDBJ whole genome shotgun (WGS) entry which is preliminary data.</text>
</comment>
<keyword evidence="3" id="KW-0862">Zinc</keyword>
<evidence type="ECO:0000256" key="6">
    <source>
        <dbReference type="ARBA" id="ARBA00023125"/>
    </source>
</evidence>
<keyword evidence="6 8" id="KW-0238">DNA-binding</keyword>
<evidence type="ECO:0000313" key="10">
    <source>
        <dbReference type="EMBL" id="OTA41546.1"/>
    </source>
</evidence>
<dbReference type="GO" id="GO:0003677">
    <property type="term" value="F:DNA binding"/>
    <property type="evidence" value="ECO:0007669"/>
    <property type="project" value="UniProtKB-KW"/>
</dbReference>
<sequence>MKCPFCGGESRVIESRPAADEEAVRRRRECQACGRRFTTMERVEVPPLIVVKKDGRREPFNRDKLLTGVLKACEKRPVPMEVIEKLADDIERDLRSSLDREVPSVVIGERVMEALRQIDEVAYVRFASVYRAFKDVNEFREQLEQLLKSR</sequence>
<evidence type="ECO:0000256" key="8">
    <source>
        <dbReference type="HAMAP-Rule" id="MF_00440"/>
    </source>
</evidence>
<dbReference type="InterPro" id="IPR003796">
    <property type="entry name" value="RNR_NrdR-like"/>
</dbReference>
<dbReference type="Proteomes" id="UP000194267">
    <property type="component" value="Unassembled WGS sequence"/>
</dbReference>
<protein>
    <recommendedName>
        <fullName evidence="8">Transcriptional repressor NrdR</fullName>
    </recommendedName>
</protein>
<keyword evidence="1 8" id="KW-0678">Repressor</keyword>
<dbReference type="GO" id="GO:0008270">
    <property type="term" value="F:zinc ion binding"/>
    <property type="evidence" value="ECO:0007669"/>
    <property type="project" value="InterPro"/>
</dbReference>
<reference evidence="11" key="1">
    <citation type="submission" date="2016-04" db="EMBL/GenBank/DDBJ databases">
        <authorList>
            <person name="Antunes L.P."/>
            <person name="Martins L.F."/>
            <person name="Pereira R.V."/>
            <person name="Thomas A.M."/>
            <person name="Barbosa D."/>
            <person name="Nascimento L."/>
            <person name="Silva G.M."/>
            <person name="Condomitti G.W."/>
            <person name="Digiampietri L.A."/>
            <person name="Lombardi K.C."/>
            <person name="Ramos P.L."/>
            <person name="Quaggio R.B."/>
            <person name="Oliveira J.C."/>
            <person name="Pascon R.C."/>
            <person name="Cruz J.B."/>
            <person name="Silva A.M."/>
            <person name="Setubal J.C."/>
        </authorList>
    </citation>
    <scope>NUCLEOTIDE SEQUENCE [LARGE SCALE GENOMIC DNA]</scope>
</reference>
<dbReference type="PROSITE" id="PS51161">
    <property type="entry name" value="ATP_CONE"/>
    <property type="match status" value="1"/>
</dbReference>
<keyword evidence="2 8" id="KW-0547">Nucleotide-binding</keyword>
<dbReference type="GO" id="GO:0005524">
    <property type="term" value="F:ATP binding"/>
    <property type="evidence" value="ECO:0007669"/>
    <property type="project" value="UniProtKB-UniRule"/>
</dbReference>
<evidence type="ECO:0000256" key="5">
    <source>
        <dbReference type="ARBA" id="ARBA00023015"/>
    </source>
</evidence>
<keyword evidence="7 8" id="KW-0804">Transcription</keyword>
<accession>A0A1Y2T6Z7</accession>
<evidence type="ECO:0000256" key="1">
    <source>
        <dbReference type="ARBA" id="ARBA00022491"/>
    </source>
</evidence>
<comment type="caution">
    <text evidence="8">Lacks conserved residue(s) required for the propagation of feature annotation.</text>
</comment>
<keyword evidence="5 8" id="KW-0805">Transcription regulation</keyword>
<evidence type="ECO:0000256" key="4">
    <source>
        <dbReference type="ARBA" id="ARBA00022840"/>
    </source>
</evidence>
<dbReference type="EMBL" id="LWLV01000382">
    <property type="protein sequence ID" value="OTA41546.1"/>
    <property type="molecule type" value="Genomic_DNA"/>
</dbReference>
<gene>
    <name evidence="8" type="primary">nrdR</name>
    <name evidence="10" type="ORF">A6D92_05760</name>
</gene>
<dbReference type="HAMAP" id="MF_00440">
    <property type="entry name" value="NrdR"/>
    <property type="match status" value="1"/>
</dbReference>
<evidence type="ECO:0000256" key="2">
    <source>
        <dbReference type="ARBA" id="ARBA00022741"/>
    </source>
</evidence>
<evidence type="ECO:0000313" key="11">
    <source>
        <dbReference type="Proteomes" id="UP000194267"/>
    </source>
</evidence>
<evidence type="ECO:0000256" key="7">
    <source>
        <dbReference type="ARBA" id="ARBA00023163"/>
    </source>
</evidence>
<keyword evidence="4 8" id="KW-0067">ATP-binding</keyword>
<dbReference type="NCBIfam" id="TIGR00244">
    <property type="entry name" value="transcriptional regulator NrdR"/>
    <property type="match status" value="1"/>
</dbReference>
<dbReference type="Pfam" id="PF03477">
    <property type="entry name" value="ATP-cone"/>
    <property type="match status" value="1"/>
</dbReference>
<dbReference type="Pfam" id="PF22811">
    <property type="entry name" value="Zn_ribbon_NrdR"/>
    <property type="match status" value="1"/>
</dbReference>
<dbReference type="AlphaFoldDB" id="A0A1Y2T6Z7"/>
<comment type="similarity">
    <text evidence="8">Belongs to the NrdR family.</text>
</comment>
<organism evidence="10 11">
    <name type="scientific">Symbiobacterium thermophilum</name>
    <dbReference type="NCBI Taxonomy" id="2734"/>
    <lineage>
        <taxon>Bacteria</taxon>
        <taxon>Bacillati</taxon>
        <taxon>Bacillota</taxon>
        <taxon>Clostridia</taxon>
        <taxon>Eubacteriales</taxon>
        <taxon>Symbiobacteriaceae</taxon>
        <taxon>Symbiobacterium</taxon>
    </lineage>
</organism>
<name>A0A1Y2T6Z7_SYMTR</name>
<dbReference type="InterPro" id="IPR055173">
    <property type="entry name" value="NrdR-like_N"/>
</dbReference>
<dbReference type="PANTHER" id="PTHR30455">
    <property type="entry name" value="TRANSCRIPTIONAL REPRESSOR NRDR"/>
    <property type="match status" value="1"/>
</dbReference>